<dbReference type="Gene3D" id="3.40.570.10">
    <property type="entry name" value="Extracellular Endonuclease, subunit A"/>
    <property type="match status" value="1"/>
</dbReference>
<evidence type="ECO:0000256" key="12">
    <source>
        <dbReference type="ARBA" id="ARBA00023136"/>
    </source>
</evidence>
<dbReference type="Pfam" id="PF01223">
    <property type="entry name" value="Endonuclease_NS"/>
    <property type="match status" value="1"/>
</dbReference>
<dbReference type="SMART" id="SM00477">
    <property type="entry name" value="NUC"/>
    <property type="match status" value="1"/>
</dbReference>
<comment type="function">
    <text evidence="13">Endo/exonuclease with nicking activity towards supercoiled DNA, a preference for single-stranded DNA and 5'-3' exonuclease activity.</text>
</comment>
<evidence type="ECO:0000256" key="1">
    <source>
        <dbReference type="ARBA" id="ARBA00001968"/>
    </source>
</evidence>
<evidence type="ECO:0000256" key="6">
    <source>
        <dbReference type="ARBA" id="ARBA00022723"/>
    </source>
</evidence>
<evidence type="ECO:0000256" key="3">
    <source>
        <dbReference type="ARBA" id="ARBA00010052"/>
    </source>
</evidence>
<keyword evidence="11" id="KW-0496">Mitochondrion</keyword>
<dbReference type="InterPro" id="IPR044925">
    <property type="entry name" value="His-Me_finger_sf"/>
</dbReference>
<keyword evidence="5" id="KW-0540">Nuclease</keyword>
<dbReference type="GO" id="GO:0008409">
    <property type="term" value="F:5'-3' exonuclease activity"/>
    <property type="evidence" value="ECO:0007669"/>
    <property type="project" value="TreeGrafter"/>
</dbReference>
<accession>A0AA88T9V7</accession>
<dbReference type="GO" id="GO:0003676">
    <property type="term" value="F:nucleic acid binding"/>
    <property type="evidence" value="ECO:0007669"/>
    <property type="project" value="InterPro"/>
</dbReference>
<dbReference type="InterPro" id="IPR041003">
    <property type="entry name" value="Exog_C"/>
</dbReference>
<dbReference type="SMART" id="SM00892">
    <property type="entry name" value="Endonuclease_NS"/>
    <property type="match status" value="1"/>
</dbReference>
<comment type="cofactor">
    <cofactor evidence="1">
        <name>a divalent metal cation</name>
        <dbReference type="ChEBI" id="CHEBI:60240"/>
    </cofactor>
</comment>
<evidence type="ECO:0000256" key="15">
    <source>
        <dbReference type="ARBA" id="ARBA00081050"/>
    </source>
</evidence>
<dbReference type="Proteomes" id="UP001187343">
    <property type="component" value="Unassembled WGS sequence"/>
</dbReference>
<evidence type="ECO:0000313" key="17">
    <source>
        <dbReference type="Proteomes" id="UP001187343"/>
    </source>
</evidence>
<dbReference type="InterPro" id="IPR020821">
    <property type="entry name" value="ENPP1-3/EXOG-like_nuc-like"/>
</dbReference>
<evidence type="ECO:0000256" key="8">
    <source>
        <dbReference type="ARBA" id="ARBA00022792"/>
    </source>
</evidence>
<dbReference type="InterPro" id="IPR001604">
    <property type="entry name" value="Endo_G_ENPP1-like_dom"/>
</dbReference>
<dbReference type="GO" id="GO:0005634">
    <property type="term" value="C:nucleus"/>
    <property type="evidence" value="ECO:0007669"/>
    <property type="project" value="TreeGrafter"/>
</dbReference>
<dbReference type="GO" id="GO:0006309">
    <property type="term" value="P:apoptotic DNA fragmentation"/>
    <property type="evidence" value="ECO:0007669"/>
    <property type="project" value="TreeGrafter"/>
</dbReference>
<dbReference type="GO" id="GO:0004521">
    <property type="term" value="F:RNA endonuclease activity"/>
    <property type="evidence" value="ECO:0007669"/>
    <property type="project" value="TreeGrafter"/>
</dbReference>
<evidence type="ECO:0000256" key="11">
    <source>
        <dbReference type="ARBA" id="ARBA00023128"/>
    </source>
</evidence>
<evidence type="ECO:0000256" key="9">
    <source>
        <dbReference type="ARBA" id="ARBA00022801"/>
    </source>
</evidence>
<evidence type="ECO:0000256" key="13">
    <source>
        <dbReference type="ARBA" id="ARBA00053281"/>
    </source>
</evidence>
<evidence type="ECO:0000256" key="14">
    <source>
        <dbReference type="ARBA" id="ARBA00074243"/>
    </source>
</evidence>
<keyword evidence="9" id="KW-0378">Hydrolase</keyword>
<protein>
    <recommendedName>
        <fullName evidence="14">Nuclease EXOG, mitochondrial</fullName>
    </recommendedName>
    <alternativeName>
        <fullName evidence="15">Endonuclease G-like 1</fullName>
    </alternativeName>
</protein>
<dbReference type="CDD" id="cd00091">
    <property type="entry name" value="NUC"/>
    <property type="match status" value="1"/>
</dbReference>
<keyword evidence="17" id="KW-1185">Reference proteome</keyword>
<proteinExistence type="inferred from homology"/>
<dbReference type="FunFam" id="3.40.570.10:FF:000003">
    <property type="entry name" value="Nuclease EXOG, mitochondrial"/>
    <property type="match status" value="1"/>
</dbReference>
<evidence type="ECO:0000256" key="10">
    <source>
        <dbReference type="ARBA" id="ARBA00022946"/>
    </source>
</evidence>
<keyword evidence="7" id="KW-0255">Endonuclease</keyword>
<reference evidence="16" key="1">
    <citation type="submission" date="2023-08" db="EMBL/GenBank/DDBJ databases">
        <title>Chromosome-level Genome Assembly of mud carp (Cirrhinus molitorella).</title>
        <authorList>
            <person name="Liu H."/>
        </authorList>
    </citation>
    <scope>NUCLEOTIDE SEQUENCE</scope>
    <source>
        <strain evidence="16">Prfri</strain>
        <tissue evidence="16">Muscle</tissue>
    </source>
</reference>
<dbReference type="Gene3D" id="6.10.250.1250">
    <property type="match status" value="1"/>
</dbReference>
<dbReference type="AlphaFoldDB" id="A0AA88T9V7"/>
<keyword evidence="6" id="KW-0479">Metal-binding</keyword>
<evidence type="ECO:0000256" key="2">
    <source>
        <dbReference type="ARBA" id="ARBA00004273"/>
    </source>
</evidence>
<keyword evidence="12" id="KW-0472">Membrane</keyword>
<name>A0AA88T9V7_9TELE</name>
<dbReference type="InterPro" id="IPR040255">
    <property type="entry name" value="Non-specific_endonuclease"/>
</dbReference>
<keyword evidence="8" id="KW-0999">Mitochondrion inner membrane</keyword>
<dbReference type="GO" id="GO:0005743">
    <property type="term" value="C:mitochondrial inner membrane"/>
    <property type="evidence" value="ECO:0007669"/>
    <property type="project" value="UniProtKB-SubCell"/>
</dbReference>
<dbReference type="EMBL" id="JAUYZG010000024">
    <property type="protein sequence ID" value="KAK2870496.1"/>
    <property type="molecule type" value="Genomic_DNA"/>
</dbReference>
<evidence type="ECO:0000313" key="16">
    <source>
        <dbReference type="EMBL" id="KAK2870496.1"/>
    </source>
</evidence>
<dbReference type="GO" id="GO:0000014">
    <property type="term" value="F:single-stranded DNA endodeoxyribonuclease activity"/>
    <property type="evidence" value="ECO:0007669"/>
    <property type="project" value="TreeGrafter"/>
</dbReference>
<gene>
    <name evidence="16" type="ORF">Q8A67_024888</name>
</gene>
<evidence type="ECO:0000256" key="5">
    <source>
        <dbReference type="ARBA" id="ARBA00022722"/>
    </source>
</evidence>
<evidence type="ECO:0000256" key="7">
    <source>
        <dbReference type="ARBA" id="ARBA00022759"/>
    </source>
</evidence>
<comment type="caution">
    <text evidence="16">The sequence shown here is derived from an EMBL/GenBank/DDBJ whole genome shotgun (WGS) entry which is preliminary data.</text>
</comment>
<comment type="subunit">
    <text evidence="4">Homodimer.</text>
</comment>
<keyword evidence="10" id="KW-0809">Transit peptide</keyword>
<dbReference type="SUPFAM" id="SSF54060">
    <property type="entry name" value="His-Me finger endonucleases"/>
    <property type="match status" value="1"/>
</dbReference>
<dbReference type="PANTHER" id="PTHR13966:SF19">
    <property type="entry name" value="NUCLEASE EXOG, MITOCHONDRIAL"/>
    <property type="match status" value="1"/>
</dbReference>
<organism evidence="16 17">
    <name type="scientific">Cirrhinus molitorella</name>
    <name type="common">mud carp</name>
    <dbReference type="NCBI Taxonomy" id="172907"/>
    <lineage>
        <taxon>Eukaryota</taxon>
        <taxon>Metazoa</taxon>
        <taxon>Chordata</taxon>
        <taxon>Craniata</taxon>
        <taxon>Vertebrata</taxon>
        <taxon>Euteleostomi</taxon>
        <taxon>Actinopterygii</taxon>
        <taxon>Neopterygii</taxon>
        <taxon>Teleostei</taxon>
        <taxon>Ostariophysi</taxon>
        <taxon>Cypriniformes</taxon>
        <taxon>Cyprinidae</taxon>
        <taxon>Labeoninae</taxon>
        <taxon>Labeonini</taxon>
        <taxon>Cirrhinus</taxon>
    </lineage>
</organism>
<dbReference type="GO" id="GO:0046872">
    <property type="term" value="F:metal ion binding"/>
    <property type="evidence" value="ECO:0007669"/>
    <property type="project" value="UniProtKB-KW"/>
</dbReference>
<comment type="similarity">
    <text evidence="3">Belongs to the DNA/RNA non-specific endonuclease family.</text>
</comment>
<dbReference type="PANTHER" id="PTHR13966">
    <property type="entry name" value="ENDONUCLEASE RELATED"/>
    <property type="match status" value="1"/>
</dbReference>
<dbReference type="InterPro" id="IPR044929">
    <property type="entry name" value="DNA/RNA_non-sp_Endonuclease_sf"/>
</dbReference>
<evidence type="ECO:0000256" key="4">
    <source>
        <dbReference type="ARBA" id="ARBA00011738"/>
    </source>
</evidence>
<dbReference type="Pfam" id="PF18026">
    <property type="entry name" value="Exog_C"/>
    <property type="match status" value="1"/>
</dbReference>
<comment type="subcellular location">
    <subcellularLocation>
        <location evidence="2">Mitochondrion inner membrane</location>
    </subcellularLocation>
</comment>
<sequence length="348" mass="39724">MASYVISVRFVGGFVFGAASGVAALKLYLYEEQKTDKGSSIHRLIERFGLPQTGAESRFYMNHVLSYDQALRTPRWVAEHLSAHRLLGQAQRKHCKFKPDPSIPELFTARNEDYLRSGWSRGHMAPAGDNKISEQAMAETFYLSNIVPQNYENNAGFWNRLEIYCRELTERFGDVWVISGPLLRPQTSDNGSKTVCYQLIGNDDVAVPTHLYKVILAQKDSSSDSLALGAFVVPNAPIGFDHPLMEFQVSLSDLERMSGLTFFPAVERREELKNLCDVDSCQLMDFKRFTLYISGRKVASARTLTRLEKIMTELKDADITPDEYLNNLYLEKKRELEEKEEREKKPEQ</sequence>